<reference evidence="2" key="1">
    <citation type="journal article" date="2014" name="Int. J. Syst. Evol. Microbiol.">
        <title>Complete genome sequence of Corynebacterium casei LMG S-19264T (=DSM 44701T), isolated from a smear-ripened cheese.</title>
        <authorList>
            <consortium name="US DOE Joint Genome Institute (JGI-PGF)"/>
            <person name="Walter F."/>
            <person name="Albersmeier A."/>
            <person name="Kalinowski J."/>
            <person name="Ruckert C."/>
        </authorList>
    </citation>
    <scope>NUCLEOTIDE SEQUENCE</scope>
    <source>
        <strain evidence="2">CGMCC 1.15762</strain>
    </source>
</reference>
<feature type="domain" description="DUF1330" evidence="1">
    <location>
        <begin position="2"/>
        <end position="94"/>
    </location>
</feature>
<organism evidence="2 3">
    <name type="scientific">Salipiger pallidus</name>
    <dbReference type="NCBI Taxonomy" id="1775170"/>
    <lineage>
        <taxon>Bacteria</taxon>
        <taxon>Pseudomonadati</taxon>
        <taxon>Pseudomonadota</taxon>
        <taxon>Alphaproteobacteria</taxon>
        <taxon>Rhodobacterales</taxon>
        <taxon>Roseobacteraceae</taxon>
        <taxon>Salipiger</taxon>
    </lineage>
</organism>
<gene>
    <name evidence="2" type="ORF">GCM10011415_25420</name>
</gene>
<dbReference type="PANTHER" id="PTHR41521:SF4">
    <property type="entry name" value="BLR0684 PROTEIN"/>
    <property type="match status" value="1"/>
</dbReference>
<dbReference type="Pfam" id="PF07045">
    <property type="entry name" value="DUF1330"/>
    <property type="match status" value="1"/>
</dbReference>
<evidence type="ECO:0000313" key="2">
    <source>
        <dbReference type="EMBL" id="GGG75736.1"/>
    </source>
</evidence>
<accession>A0A8J2ZKH7</accession>
<dbReference type="InterPro" id="IPR011008">
    <property type="entry name" value="Dimeric_a/b-barrel"/>
</dbReference>
<dbReference type="RefSeq" id="WP_188790604.1">
    <property type="nucleotide sequence ID" value="NZ_BMJV01000005.1"/>
</dbReference>
<proteinExistence type="predicted"/>
<dbReference type="SUPFAM" id="SSF54909">
    <property type="entry name" value="Dimeric alpha+beta barrel"/>
    <property type="match status" value="1"/>
</dbReference>
<keyword evidence="3" id="KW-1185">Reference proteome</keyword>
<dbReference type="PANTHER" id="PTHR41521">
    <property type="match status" value="1"/>
</dbReference>
<protein>
    <recommendedName>
        <fullName evidence="1">DUF1330 domain-containing protein</fullName>
    </recommendedName>
</protein>
<name>A0A8J2ZKH7_9RHOB</name>
<evidence type="ECO:0000259" key="1">
    <source>
        <dbReference type="Pfam" id="PF07045"/>
    </source>
</evidence>
<dbReference type="Gene3D" id="3.30.70.100">
    <property type="match status" value="1"/>
</dbReference>
<dbReference type="InterPro" id="IPR010753">
    <property type="entry name" value="DUF1330"/>
</dbReference>
<dbReference type="EMBL" id="BMJV01000005">
    <property type="protein sequence ID" value="GGG75736.1"/>
    <property type="molecule type" value="Genomic_DNA"/>
</dbReference>
<reference evidence="2" key="2">
    <citation type="submission" date="2020-09" db="EMBL/GenBank/DDBJ databases">
        <authorList>
            <person name="Sun Q."/>
            <person name="Zhou Y."/>
        </authorList>
    </citation>
    <scope>NUCLEOTIDE SEQUENCE</scope>
    <source>
        <strain evidence="2">CGMCC 1.15762</strain>
    </source>
</reference>
<evidence type="ECO:0000313" key="3">
    <source>
        <dbReference type="Proteomes" id="UP000617145"/>
    </source>
</evidence>
<dbReference type="Proteomes" id="UP000617145">
    <property type="component" value="Unassembled WGS sequence"/>
</dbReference>
<dbReference type="AlphaFoldDB" id="A0A8J2ZKH7"/>
<comment type="caution">
    <text evidence="2">The sequence shown here is derived from an EMBL/GenBank/DDBJ whole genome shotgun (WGS) entry which is preliminary data.</text>
</comment>
<sequence>MPAYVIARIEVTDPEEYARYARQTVALAEAFGGRFLVKGGPQMVMEGDAPSRHVVLEFPSRIAAERWFNSPEYQRILPIALRASTRSVVIVEGV</sequence>